<sequence length="219" mass="24063">MRLDPTTTQALDQLRKTIDAEATHIRANRDLTFEARQRQIARSWVAHRDAAKALRERLNTNAADERRKLESDLFGLDGIVGWRADASTRATASVAMRDAQDRVRSALDAANSSDILKQHPEPVLAELLKRAERAGDEFMARAVAEAAIDRSCADVVNAFSAARPAIEPAVDRYWAIAHTHTRARDVMNEEMAFALEPPAEVAGLSEWEVNALAGAAVAL</sequence>
<keyword evidence="2" id="KW-1185">Reference proteome</keyword>
<protein>
    <submittedName>
        <fullName evidence="1">Uncharacterized protein</fullName>
    </submittedName>
</protein>
<dbReference type="Proteomes" id="UP000198981">
    <property type="component" value="Unassembled WGS sequence"/>
</dbReference>
<dbReference type="OrthoDB" id="100605at2"/>
<dbReference type="EMBL" id="FMUH01000001">
    <property type="protein sequence ID" value="SCX37973.1"/>
    <property type="molecule type" value="Genomic_DNA"/>
</dbReference>
<gene>
    <name evidence="1" type="ORF">SAMN03159343_0255</name>
</gene>
<evidence type="ECO:0000313" key="1">
    <source>
        <dbReference type="EMBL" id="SCX37973.1"/>
    </source>
</evidence>
<dbReference type="RefSeq" id="WP_092798938.1">
    <property type="nucleotide sequence ID" value="NZ_FMUH01000001.1"/>
</dbReference>
<name>A0A1G4X9S4_9ACTN</name>
<dbReference type="STRING" id="1960309.SAMN03159343_0255"/>
<evidence type="ECO:0000313" key="2">
    <source>
        <dbReference type="Proteomes" id="UP000198981"/>
    </source>
</evidence>
<reference evidence="2" key="1">
    <citation type="submission" date="2016-10" db="EMBL/GenBank/DDBJ databases">
        <authorList>
            <person name="Varghese N."/>
            <person name="Submissions S."/>
        </authorList>
    </citation>
    <scope>NUCLEOTIDE SEQUENCE [LARGE SCALE GENOMIC DNA]</scope>
    <source>
        <strain evidence="2">DSM 45722</strain>
    </source>
</reference>
<accession>A0A1G4X9S4</accession>
<organism evidence="1 2">
    <name type="scientific">Klenkia marina</name>
    <dbReference type="NCBI Taxonomy" id="1960309"/>
    <lineage>
        <taxon>Bacteria</taxon>
        <taxon>Bacillati</taxon>
        <taxon>Actinomycetota</taxon>
        <taxon>Actinomycetes</taxon>
        <taxon>Geodermatophilales</taxon>
        <taxon>Geodermatophilaceae</taxon>
        <taxon>Klenkia</taxon>
    </lineage>
</organism>
<dbReference type="AlphaFoldDB" id="A0A1G4X9S4"/>
<proteinExistence type="predicted"/>